<dbReference type="Proteomes" id="UP000759537">
    <property type="component" value="Unassembled WGS sequence"/>
</dbReference>
<dbReference type="OrthoDB" id="10491535at2759"/>
<feature type="region of interest" description="Disordered" evidence="1">
    <location>
        <begin position="20"/>
        <end position="50"/>
    </location>
</feature>
<accession>A0A9P5JYT1</accession>
<reference evidence="2" key="2">
    <citation type="journal article" date="2020" name="Nat. Commun.">
        <title>Large-scale genome sequencing of mycorrhizal fungi provides insights into the early evolution of symbiotic traits.</title>
        <authorList>
            <person name="Miyauchi S."/>
            <person name="Kiss E."/>
            <person name="Kuo A."/>
            <person name="Drula E."/>
            <person name="Kohler A."/>
            <person name="Sanchez-Garcia M."/>
            <person name="Morin E."/>
            <person name="Andreopoulos B."/>
            <person name="Barry K.W."/>
            <person name="Bonito G."/>
            <person name="Buee M."/>
            <person name="Carver A."/>
            <person name="Chen C."/>
            <person name="Cichocki N."/>
            <person name="Clum A."/>
            <person name="Culley D."/>
            <person name="Crous P.W."/>
            <person name="Fauchery L."/>
            <person name="Girlanda M."/>
            <person name="Hayes R.D."/>
            <person name="Keri Z."/>
            <person name="LaButti K."/>
            <person name="Lipzen A."/>
            <person name="Lombard V."/>
            <person name="Magnuson J."/>
            <person name="Maillard F."/>
            <person name="Murat C."/>
            <person name="Nolan M."/>
            <person name="Ohm R.A."/>
            <person name="Pangilinan J."/>
            <person name="Pereira M.F."/>
            <person name="Perotto S."/>
            <person name="Peter M."/>
            <person name="Pfister S."/>
            <person name="Riley R."/>
            <person name="Sitrit Y."/>
            <person name="Stielow J.B."/>
            <person name="Szollosi G."/>
            <person name="Zifcakova L."/>
            <person name="Stursova M."/>
            <person name="Spatafora J.W."/>
            <person name="Tedersoo L."/>
            <person name="Vaario L.M."/>
            <person name="Yamada A."/>
            <person name="Yan M."/>
            <person name="Wang P."/>
            <person name="Xu J."/>
            <person name="Bruns T."/>
            <person name="Baldrian P."/>
            <person name="Vilgalys R."/>
            <person name="Dunand C."/>
            <person name="Henrissat B."/>
            <person name="Grigoriev I.V."/>
            <person name="Hibbett D."/>
            <person name="Nagy L.G."/>
            <person name="Martin F.M."/>
        </authorList>
    </citation>
    <scope>NUCLEOTIDE SEQUENCE</scope>
    <source>
        <strain evidence="2">Prilba</strain>
    </source>
</reference>
<proteinExistence type="predicted"/>
<evidence type="ECO:0000256" key="1">
    <source>
        <dbReference type="SAM" id="MobiDB-lite"/>
    </source>
</evidence>
<evidence type="ECO:0000313" key="2">
    <source>
        <dbReference type="EMBL" id="KAF8472209.1"/>
    </source>
</evidence>
<sequence>MPRSCCGSWASRTHQTSLCTPACSHPATDKPSTEELEVGTAQSTKDYPDKNALAVPSSTIATTVPGFWLIAPRNHVGLSELITNRDAGACNQPTYLLDTEVGGAFTSPGSSSSLSFHETNILK</sequence>
<comment type="caution">
    <text evidence="2">The sequence shown here is derived from an EMBL/GenBank/DDBJ whole genome shotgun (WGS) entry which is preliminary data.</text>
</comment>
<dbReference type="EMBL" id="WHVB01000021">
    <property type="protein sequence ID" value="KAF8472209.1"/>
    <property type="molecule type" value="Genomic_DNA"/>
</dbReference>
<keyword evidence="3" id="KW-1185">Reference proteome</keyword>
<dbReference type="AlphaFoldDB" id="A0A9P5JYT1"/>
<evidence type="ECO:0000313" key="3">
    <source>
        <dbReference type="Proteomes" id="UP000759537"/>
    </source>
</evidence>
<organism evidence="2 3">
    <name type="scientific">Russula ochroleuca</name>
    <dbReference type="NCBI Taxonomy" id="152965"/>
    <lineage>
        <taxon>Eukaryota</taxon>
        <taxon>Fungi</taxon>
        <taxon>Dikarya</taxon>
        <taxon>Basidiomycota</taxon>
        <taxon>Agaricomycotina</taxon>
        <taxon>Agaricomycetes</taxon>
        <taxon>Russulales</taxon>
        <taxon>Russulaceae</taxon>
        <taxon>Russula</taxon>
    </lineage>
</organism>
<gene>
    <name evidence="2" type="ORF">DFH94DRAFT_191619</name>
</gene>
<reference evidence="2" key="1">
    <citation type="submission" date="2019-10" db="EMBL/GenBank/DDBJ databases">
        <authorList>
            <consortium name="DOE Joint Genome Institute"/>
            <person name="Kuo A."/>
            <person name="Miyauchi S."/>
            <person name="Kiss E."/>
            <person name="Drula E."/>
            <person name="Kohler A."/>
            <person name="Sanchez-Garcia M."/>
            <person name="Andreopoulos B."/>
            <person name="Barry K.W."/>
            <person name="Bonito G."/>
            <person name="Buee M."/>
            <person name="Carver A."/>
            <person name="Chen C."/>
            <person name="Cichocki N."/>
            <person name="Clum A."/>
            <person name="Culley D."/>
            <person name="Crous P.W."/>
            <person name="Fauchery L."/>
            <person name="Girlanda M."/>
            <person name="Hayes R."/>
            <person name="Keri Z."/>
            <person name="LaButti K."/>
            <person name="Lipzen A."/>
            <person name="Lombard V."/>
            <person name="Magnuson J."/>
            <person name="Maillard F."/>
            <person name="Morin E."/>
            <person name="Murat C."/>
            <person name="Nolan M."/>
            <person name="Ohm R."/>
            <person name="Pangilinan J."/>
            <person name="Pereira M."/>
            <person name="Perotto S."/>
            <person name="Peter M."/>
            <person name="Riley R."/>
            <person name="Sitrit Y."/>
            <person name="Stielow B."/>
            <person name="Szollosi G."/>
            <person name="Zifcakova L."/>
            <person name="Stursova M."/>
            <person name="Spatafora J.W."/>
            <person name="Tedersoo L."/>
            <person name="Vaario L.-M."/>
            <person name="Yamada A."/>
            <person name="Yan M."/>
            <person name="Wang P."/>
            <person name="Xu J."/>
            <person name="Bruns T."/>
            <person name="Baldrian P."/>
            <person name="Vilgalys R."/>
            <person name="Henrissat B."/>
            <person name="Grigoriev I.V."/>
            <person name="Hibbett D."/>
            <person name="Nagy L.G."/>
            <person name="Martin F.M."/>
        </authorList>
    </citation>
    <scope>NUCLEOTIDE SEQUENCE</scope>
    <source>
        <strain evidence="2">Prilba</strain>
    </source>
</reference>
<dbReference type="InterPro" id="IPR037231">
    <property type="entry name" value="NAP-like_sf"/>
</dbReference>
<protein>
    <submittedName>
        <fullName evidence="2">Uncharacterized protein</fullName>
    </submittedName>
</protein>
<dbReference type="SUPFAM" id="SSF143113">
    <property type="entry name" value="NAP-like"/>
    <property type="match status" value="1"/>
</dbReference>
<name>A0A9P5JYT1_9AGAM</name>